<dbReference type="GO" id="GO:0099604">
    <property type="term" value="F:ligand-gated calcium channel activity"/>
    <property type="evidence" value="ECO:0007669"/>
    <property type="project" value="TreeGrafter"/>
</dbReference>
<evidence type="ECO:0000259" key="12">
    <source>
        <dbReference type="Pfam" id="PF25508"/>
    </source>
</evidence>
<comment type="subcellular location">
    <subcellularLocation>
        <location evidence="1">Membrane</location>
        <topology evidence="1">Multi-pass membrane protein</topology>
    </subcellularLocation>
</comment>
<keyword evidence="2" id="KW-0813">Transport</keyword>
<evidence type="ECO:0000256" key="4">
    <source>
        <dbReference type="ARBA" id="ARBA00022989"/>
    </source>
</evidence>
<organism evidence="13 14">
    <name type="scientific">Macrostomum lignano</name>
    <dbReference type="NCBI Taxonomy" id="282301"/>
    <lineage>
        <taxon>Eukaryota</taxon>
        <taxon>Metazoa</taxon>
        <taxon>Spiralia</taxon>
        <taxon>Lophotrochozoa</taxon>
        <taxon>Platyhelminthes</taxon>
        <taxon>Rhabditophora</taxon>
        <taxon>Macrostomorpha</taxon>
        <taxon>Macrostomida</taxon>
        <taxon>Macrostomidae</taxon>
        <taxon>Macrostomum</taxon>
    </lineage>
</organism>
<accession>A0A1I8GJ58</accession>
<dbReference type="Pfam" id="PF25508">
    <property type="entry name" value="TRPM2"/>
    <property type="match status" value="1"/>
</dbReference>
<dbReference type="InterPro" id="IPR050927">
    <property type="entry name" value="TRPM"/>
</dbReference>
<name>A0A1I8GJ58_9PLAT</name>
<dbReference type="InterPro" id="IPR041491">
    <property type="entry name" value="TRPM_SLOG"/>
</dbReference>
<protein>
    <submittedName>
        <fullName evidence="14">LSDAT_euk domain-containing protein</fullName>
    </submittedName>
</protein>
<feature type="region of interest" description="Disordered" evidence="8">
    <location>
        <begin position="1000"/>
        <end position="1041"/>
    </location>
</feature>
<feature type="transmembrane region" description="Helical" evidence="9">
    <location>
        <begin position="644"/>
        <end position="661"/>
    </location>
</feature>
<evidence type="ECO:0000256" key="7">
    <source>
        <dbReference type="ARBA" id="ARBA00023303"/>
    </source>
</evidence>
<proteinExistence type="predicted"/>
<evidence type="ECO:0000256" key="1">
    <source>
        <dbReference type="ARBA" id="ARBA00004141"/>
    </source>
</evidence>
<feature type="transmembrane region" description="Helical" evidence="9">
    <location>
        <begin position="621"/>
        <end position="638"/>
    </location>
</feature>
<sequence length="2245" mass="247880">MKTHWKMSEPQQPSLCISVIGGAKNFKLEGRKKEVFYHGLIRAAQTTNAWIITSGLNLGITRVVGNALEEGRASHWEKASRSSKLRCIGVAPWGYVLNKDDLVNKESPGGQFSLDVEYKISSVLGKGQPVSLNANHTHYLLVDDGKRNRYGGSKSSVIKAQLQKQINVTEKIPVVLLIVEGGFDIFEEMESMISANIPITLTEAHRADLLNRIKEAFGDNLRDPRTKEVSPAKMEEMLQTLLKLVSNEKLITVFDMNRSDDLDLAILSALLKVMDAKQLEDYKRQLNLSLTWNRSDIAAEKIFTEELQWDTASLEDFTLQAIKEDKMDFLKLFLNNGLIMKEFLTVKQLRNLYRSHLKAGDKNPATVQIRKLLGSRARCKSAESVRLSSIRLLLRRLIGKFQSPDMDEDVGGRDEPPNDAVDGRQLDRPFNQLFFWAVLFGRQTMARFLWERTDEAVPLALAACKVLDEMAKSLPSHEDVRRRSLIEFKAEFEELSVRVIEECQSVDPGKSEMLIEKRVDVFGNFNCLELAASANCKKFLACNSSQNSVNRRWLNGLLHGTSNLSILACVLLPFLLPSDRVLQAEPDAIEDALSDSGGGVDSGGDGGSGGGAVSGSACSRLCICYVFFLLFYSYFILFSLKQAYMTWLEWLVMAWVWVMIIDEIREMFSSKADTVREKLHDWWNFSVWNRLDLVTILLTLLGMFMRIPDSTDSIFLGIRTCYILAGVFFYLRVFRLYYVNSYLGPKLVMINKMVKELLFYLSILLIPLLTYGVAAQALLYPNRQFLAEVFKDIVYYPYWQMYGQLYIEVAEADPPSGCSGNSTVDDQGNPCPTAGALVLILLAVYLMVVDILLLNLLIAIFSNIFEEIERNAIEIWKYNMYFLVQEYHNKPVLALPFVVFEDFFIFGRMLFDKISCKKKPDEETAHLSPPPGTAANQEDKALSQDELRNFAAHCLIRVHRRRDEEVRLEISNRMTGICDGLEDLYKICDRIDERFEDQLHHGHGHRRDEACSSKPDEKPDGKSAAKPEVKPEVKPETMEWDAPAKMKVVPEIPVMQPVQPGPAKPLDKENLTPDAPEAQKQTKPKRRRHRSARRQDRALVDDQSADIRMAEMESRLQSMEAATTESLTSIERLLRQIFHNRPSGDAAGGGRMGAQQPQRPAAVRPCPAAVAQSSSANPDSWLESPADALTSCSSLTLPSASFVSEHGGPVRAAQEAPAALLDAAQIGPASCMADPRAAQEAPASVGLSTPAGLLPPAPSSSCTAAQLLPLTPDTQLGGTEPARLETLRLLDEDSELPAGAAAARHRAGIEQQQAKENSRQIRGVSEACPASMARTAEAPAPRTARQRKAHAVGDVQVEPLVVGWRHAVGGEDRVEGGWAECSRSQRSCGSISSGAQLPTKVGSRRVHGVTSFADSSHGHRGDVSGDDVRRVCTHAMTFLASWVSTTPTTAIPACTFDLFSRQAPGVSRTSDIDLASGRWRQSTEFSDHLVQQDPPNLARQFSATVGDSAQQPADRPIRIDVFHYNKLRSSWRLFKPVFLARSDSNLLGPGTQLLVPGARPSFLDPRIATSPHHHHQGRIPRSSAANIKSRHCKNPLHKSPLYLHGQCDLVPAVSLIIGYDFEIDSKKTLVGSRDQLESEVRRVLLHQIPRTLYTDAIDKMRDRWEKCVMSGGDYVEKTTLPTDEYKLAANTMSLLIDTIASANLFSNSAFPMALAALHICLSSSSSRRMHRIIEPSNMSVFEQILANEAPELQAATMSIMCGLNDSHGTLHSVDTRATRLAVSCRARSGTASSSDRSGSSEAFSSKMKHDSRAATCGWEFVGQIVKSSTEQQLGEHQLISGIDLAGYSTFQLDNVRLCGESQPPEHPFATLQLLQLQQGPALGQLRLSLSQLSLQSRLGLQLLQQFRQPASRLATRSANFSSRIFISFNGSSGGGPVLKCWKTAPTDCRTARRFTSSRRSVLPDLLIRCDALLVLNSTLCDARAEFANPLQQLRNAGVVLKLVKTPLQHVLRIDVLHSQQVQNHIVGEVECRVQRVRAALDDVLGRGVAHGLVHHENDGALIVKTAAPGAAGHLDVLAAADPAITQINPTPTIELPSRGEQHSPSRHIQPHSECLCGKQAFDEALVKQNLDSLLEQRQQAAVANVVKFVKEFSILLVAKRFDGGGVDHALALAKAERYGVFGHDLRSADCSDLTAAVDAVNCCSKRSALLKSADAAPASSESRRRRFDGALAVAEVPPGSAELPP</sequence>
<evidence type="ECO:0000256" key="5">
    <source>
        <dbReference type="ARBA" id="ARBA00023065"/>
    </source>
</evidence>
<evidence type="ECO:0000256" key="9">
    <source>
        <dbReference type="SAM" id="Phobius"/>
    </source>
</evidence>
<evidence type="ECO:0000313" key="13">
    <source>
        <dbReference type="Proteomes" id="UP000095280"/>
    </source>
</evidence>
<feature type="compositionally biased region" description="Basic and acidic residues" evidence="8">
    <location>
        <begin position="1000"/>
        <end position="1037"/>
    </location>
</feature>
<feature type="transmembrane region" description="Helical" evidence="9">
    <location>
        <begin position="553"/>
        <end position="576"/>
    </location>
</feature>
<dbReference type="InterPro" id="IPR057366">
    <property type="entry name" value="TRPM-like"/>
</dbReference>
<dbReference type="PANTHER" id="PTHR13800">
    <property type="entry name" value="TRANSIENT RECEPTOR POTENTIAL CATION CHANNEL, SUBFAMILY M, MEMBER 6"/>
    <property type="match status" value="1"/>
</dbReference>
<feature type="transmembrane region" description="Helical" evidence="9">
    <location>
        <begin position="836"/>
        <end position="861"/>
    </location>
</feature>
<keyword evidence="3 9" id="KW-0812">Transmembrane</keyword>
<feature type="domain" description="TRPM-like" evidence="12">
    <location>
        <begin position="301"/>
        <end position="541"/>
    </location>
</feature>
<keyword evidence="7" id="KW-0407">Ion channel</keyword>
<reference evidence="14" key="1">
    <citation type="submission" date="2016-11" db="UniProtKB">
        <authorList>
            <consortium name="WormBaseParasite"/>
        </authorList>
    </citation>
    <scope>IDENTIFICATION</scope>
</reference>
<dbReference type="GO" id="GO:0005886">
    <property type="term" value="C:plasma membrane"/>
    <property type="evidence" value="ECO:0007669"/>
    <property type="project" value="TreeGrafter"/>
</dbReference>
<evidence type="ECO:0000256" key="8">
    <source>
        <dbReference type="SAM" id="MobiDB-lite"/>
    </source>
</evidence>
<evidence type="ECO:0000256" key="3">
    <source>
        <dbReference type="ARBA" id="ARBA00022692"/>
    </source>
</evidence>
<feature type="transmembrane region" description="Helical" evidence="9">
    <location>
        <begin position="757"/>
        <end position="780"/>
    </location>
</feature>
<keyword evidence="13" id="KW-1185">Reference proteome</keyword>
<feature type="domain" description="Ion transport" evidence="10">
    <location>
        <begin position="621"/>
        <end position="871"/>
    </location>
</feature>
<dbReference type="WBParaSite" id="maker-uti_cns_0002182-snap-gene-0.7-mRNA-1">
    <property type="protein sequence ID" value="maker-uti_cns_0002182-snap-gene-0.7-mRNA-1"/>
    <property type="gene ID" value="maker-uti_cns_0002182-snap-gene-0.7"/>
</dbReference>
<dbReference type="Pfam" id="PF18139">
    <property type="entry name" value="LSDAT_euk"/>
    <property type="match status" value="1"/>
</dbReference>
<feature type="region of interest" description="Disordered" evidence="8">
    <location>
        <begin position="1055"/>
        <end position="1099"/>
    </location>
</feature>
<evidence type="ECO:0000256" key="6">
    <source>
        <dbReference type="ARBA" id="ARBA00023136"/>
    </source>
</evidence>
<dbReference type="PANTHER" id="PTHR13800:SF12">
    <property type="entry name" value="TRANSIENT RECEPTOR POTENTIAL CATION CHANNEL SUBFAMILY M MEMBER-LIKE 2"/>
    <property type="match status" value="1"/>
</dbReference>
<feature type="transmembrane region" description="Helical" evidence="9">
    <location>
        <begin position="682"/>
        <end position="704"/>
    </location>
</feature>
<evidence type="ECO:0000256" key="2">
    <source>
        <dbReference type="ARBA" id="ARBA00022448"/>
    </source>
</evidence>
<dbReference type="Pfam" id="PF00520">
    <property type="entry name" value="Ion_trans"/>
    <property type="match status" value="1"/>
</dbReference>
<evidence type="ECO:0000259" key="11">
    <source>
        <dbReference type="Pfam" id="PF18139"/>
    </source>
</evidence>
<keyword evidence="5" id="KW-0406">Ion transport</keyword>
<feature type="domain" description="TRPM SLOG" evidence="11">
    <location>
        <begin position="1"/>
        <end position="221"/>
    </location>
</feature>
<evidence type="ECO:0000259" key="10">
    <source>
        <dbReference type="Pfam" id="PF00520"/>
    </source>
</evidence>
<keyword evidence="4 9" id="KW-1133">Transmembrane helix</keyword>
<dbReference type="Proteomes" id="UP000095280">
    <property type="component" value="Unplaced"/>
</dbReference>
<feature type="compositionally biased region" description="Basic residues" evidence="8">
    <location>
        <begin position="1082"/>
        <end position="1092"/>
    </location>
</feature>
<evidence type="ECO:0000313" key="14">
    <source>
        <dbReference type="WBParaSite" id="maker-uti_cns_0002182-snap-gene-0.7-mRNA-1"/>
    </source>
</evidence>
<feature type="transmembrane region" description="Helical" evidence="9">
    <location>
        <begin position="716"/>
        <end position="737"/>
    </location>
</feature>
<dbReference type="InterPro" id="IPR005821">
    <property type="entry name" value="Ion_trans_dom"/>
</dbReference>
<keyword evidence="6 9" id="KW-0472">Membrane</keyword>